<sequence length="90" mass="10127">MPPLVQHGGDFTPHNHIDLLQTKCSGCRLTPLLACLLCFLTTQAAGTIACRTKTRNALYSKGLKSTQIHDTWLMRAIWLTYMYFSRNGNV</sequence>
<dbReference type="AlphaFoldDB" id="A0A270BNJ5"/>
<comment type="caution">
    <text evidence="1">The sequence shown here is derived from an EMBL/GenBank/DDBJ whole genome shotgun (WGS) entry which is preliminary data.</text>
</comment>
<name>A0A270BNJ5_9PROT</name>
<dbReference type="EMBL" id="NDFP01000007">
    <property type="protein sequence ID" value="PAL25746.1"/>
    <property type="molecule type" value="Genomic_DNA"/>
</dbReference>
<dbReference type="Proteomes" id="UP000216033">
    <property type="component" value="Unassembled WGS sequence"/>
</dbReference>
<reference evidence="1 2" key="1">
    <citation type="submission" date="2017-04" db="EMBL/GenBank/DDBJ databases">
        <title>Kefir bacterial isolates.</title>
        <authorList>
            <person name="Kim Y."/>
            <person name="Blasche S."/>
            <person name="Patil K.R."/>
        </authorList>
    </citation>
    <scope>NUCLEOTIDE SEQUENCE [LARGE SCALE GENOMIC DNA]</scope>
    <source>
        <strain evidence="1 2">KR-2</strain>
    </source>
</reference>
<organism evidence="1 2">
    <name type="scientific">Acetobacter syzygii</name>
    <dbReference type="NCBI Taxonomy" id="146476"/>
    <lineage>
        <taxon>Bacteria</taxon>
        <taxon>Pseudomonadati</taxon>
        <taxon>Pseudomonadota</taxon>
        <taxon>Alphaproteobacteria</taxon>
        <taxon>Acetobacterales</taxon>
        <taxon>Acetobacteraceae</taxon>
        <taxon>Acetobacter</taxon>
    </lineage>
</organism>
<accession>A0A270BNJ5</accession>
<proteinExistence type="predicted"/>
<evidence type="ECO:0000313" key="1">
    <source>
        <dbReference type="EMBL" id="PAL25746.1"/>
    </source>
</evidence>
<evidence type="ECO:0000313" key="2">
    <source>
        <dbReference type="Proteomes" id="UP000216033"/>
    </source>
</evidence>
<gene>
    <name evidence="1" type="ORF">B9K05_08355</name>
</gene>
<protein>
    <submittedName>
        <fullName evidence="1">Uncharacterized protein</fullName>
    </submittedName>
</protein>
<keyword evidence="2" id="KW-1185">Reference proteome</keyword>